<dbReference type="SUPFAM" id="SSF51556">
    <property type="entry name" value="Metallo-dependent hydrolases"/>
    <property type="match status" value="1"/>
</dbReference>
<dbReference type="Proteomes" id="UP000479226">
    <property type="component" value="Unassembled WGS sequence"/>
</dbReference>
<comment type="caution">
    <text evidence="2">The sequence shown here is derived from an EMBL/GenBank/DDBJ whole genome shotgun (WGS) entry which is preliminary data.</text>
</comment>
<gene>
    <name evidence="2" type="ORF">G6N77_08705</name>
</gene>
<dbReference type="InterPro" id="IPR032466">
    <property type="entry name" value="Metal_Hydrolase"/>
</dbReference>
<evidence type="ECO:0000259" key="1">
    <source>
        <dbReference type="Pfam" id="PF01979"/>
    </source>
</evidence>
<feature type="domain" description="Amidohydrolase-related" evidence="1">
    <location>
        <begin position="62"/>
        <end position="395"/>
    </location>
</feature>
<dbReference type="PANTHER" id="PTHR43135">
    <property type="entry name" value="ALPHA-D-RIBOSE 1-METHYLPHOSPHONATE 5-TRIPHOSPHATE DIPHOSPHATASE"/>
    <property type="match status" value="1"/>
</dbReference>
<dbReference type="SUPFAM" id="SSF51338">
    <property type="entry name" value="Composite domain of metallo-dependent hydrolases"/>
    <property type="match status" value="1"/>
</dbReference>
<dbReference type="EMBL" id="JAAKZI010000012">
    <property type="protein sequence ID" value="NGN83536.1"/>
    <property type="molecule type" value="Genomic_DNA"/>
</dbReference>
<proteinExistence type="predicted"/>
<dbReference type="Pfam" id="PF01979">
    <property type="entry name" value="Amidohydro_1"/>
    <property type="match status" value="1"/>
</dbReference>
<dbReference type="Gene3D" id="2.30.40.10">
    <property type="entry name" value="Urease, subunit C, domain 1"/>
    <property type="match status" value="1"/>
</dbReference>
<evidence type="ECO:0000313" key="3">
    <source>
        <dbReference type="Proteomes" id="UP000479226"/>
    </source>
</evidence>
<dbReference type="InterPro" id="IPR011059">
    <property type="entry name" value="Metal-dep_hydrolase_composite"/>
</dbReference>
<name>A0ABX0DA62_9MICC</name>
<reference evidence="2 3" key="1">
    <citation type="submission" date="2020-02" db="EMBL/GenBank/DDBJ databases">
        <title>Genome sequence of the type strain DSM 27180 of Arthrobacter silviterrae.</title>
        <authorList>
            <person name="Gao J."/>
            <person name="Sun J."/>
        </authorList>
    </citation>
    <scope>NUCLEOTIDE SEQUENCE [LARGE SCALE GENOMIC DNA]</scope>
    <source>
        <strain evidence="2 3">DSM 27180</strain>
    </source>
</reference>
<evidence type="ECO:0000313" key="2">
    <source>
        <dbReference type="EMBL" id="NGN83536.1"/>
    </source>
</evidence>
<organism evidence="2 3">
    <name type="scientific">Arthrobacter silviterrae</name>
    <dbReference type="NCBI Taxonomy" id="2026658"/>
    <lineage>
        <taxon>Bacteria</taxon>
        <taxon>Bacillati</taxon>
        <taxon>Actinomycetota</taxon>
        <taxon>Actinomycetes</taxon>
        <taxon>Micrococcales</taxon>
        <taxon>Micrococcaceae</taxon>
        <taxon>Arthrobacter</taxon>
    </lineage>
</organism>
<keyword evidence="3" id="KW-1185">Reference proteome</keyword>
<sequence>MAEAGREPPRFAIRARHIFDGTAMLPANRTTVVVAMGRISAIETSGTKVDGLMPVHDLGEATLLPGLIDAHSHLVFDASDAAAANVQSASDQDLADAMSRRARAMLDHVITTVRDLGDRGFLSLTLRAETATRPAAGPRIVAAGPPITTTGGHCWFLGCEADDAETVTAAVDDHALRGVDVIKVMATGGRMTPTTAPHESQYSLGVLRAAAERAHFHGLPTAAHAHGRQGIHDALAAGFDTLEHASFMTATGMEPDPEIIEAAAVSGTIVSVTLGLLPGVHANPFMESLMPRILAHVKNMADRGVRITLGPDSGINAAKPPTVLPYAVEQFAAAGVGAAAALEAATATAAAACGLDGRAGRIAPGWDADLLAVTGNPLADITAIHQVAAVYRAGVRVV</sequence>
<dbReference type="InterPro" id="IPR051781">
    <property type="entry name" value="Metallo-dep_Hydrolase"/>
</dbReference>
<dbReference type="Gene3D" id="3.20.20.140">
    <property type="entry name" value="Metal-dependent hydrolases"/>
    <property type="match status" value="1"/>
</dbReference>
<dbReference type="PANTHER" id="PTHR43135:SF3">
    <property type="entry name" value="ALPHA-D-RIBOSE 1-METHYLPHOSPHONATE 5-TRIPHOSPHATE DIPHOSPHATASE"/>
    <property type="match status" value="1"/>
</dbReference>
<dbReference type="RefSeq" id="WP_165181640.1">
    <property type="nucleotide sequence ID" value="NZ_JAAKZI010000012.1"/>
</dbReference>
<protein>
    <submittedName>
        <fullName evidence="2">Amidohydrolase family protein</fullName>
    </submittedName>
</protein>
<accession>A0ABX0DA62</accession>
<dbReference type="InterPro" id="IPR006680">
    <property type="entry name" value="Amidohydro-rel"/>
</dbReference>